<evidence type="ECO:0000256" key="1">
    <source>
        <dbReference type="ARBA" id="ARBA00023125"/>
    </source>
</evidence>
<dbReference type="PANTHER" id="PTHR48112">
    <property type="entry name" value="HIGH MOBILITY GROUP PROTEIN DSP1"/>
    <property type="match status" value="1"/>
</dbReference>
<dbReference type="InterPro" id="IPR050342">
    <property type="entry name" value="HMGB"/>
</dbReference>
<dbReference type="InterPro" id="IPR036910">
    <property type="entry name" value="HMG_box_dom_sf"/>
</dbReference>
<feature type="region of interest" description="Disordered" evidence="3">
    <location>
        <begin position="318"/>
        <end position="339"/>
    </location>
</feature>
<feature type="region of interest" description="Disordered" evidence="3">
    <location>
        <begin position="59"/>
        <end position="136"/>
    </location>
</feature>
<dbReference type="InterPro" id="IPR009071">
    <property type="entry name" value="HMG_box_dom"/>
</dbReference>
<dbReference type="OrthoDB" id="1919336at2759"/>
<organism evidence="5 6">
    <name type="scientific">Dendryphion nanum</name>
    <dbReference type="NCBI Taxonomy" id="256645"/>
    <lineage>
        <taxon>Eukaryota</taxon>
        <taxon>Fungi</taxon>
        <taxon>Dikarya</taxon>
        <taxon>Ascomycota</taxon>
        <taxon>Pezizomycotina</taxon>
        <taxon>Dothideomycetes</taxon>
        <taxon>Pleosporomycetidae</taxon>
        <taxon>Pleosporales</taxon>
        <taxon>Torulaceae</taxon>
        <taxon>Dendryphion</taxon>
    </lineage>
</organism>
<dbReference type="PROSITE" id="PS50118">
    <property type="entry name" value="HMG_BOX_2"/>
    <property type="match status" value="1"/>
</dbReference>
<dbReference type="EMBL" id="JAGMWT010000017">
    <property type="protein sequence ID" value="KAH7114411.1"/>
    <property type="molecule type" value="Genomic_DNA"/>
</dbReference>
<protein>
    <recommendedName>
        <fullName evidence="4">HMG box domain-containing protein</fullName>
    </recommendedName>
</protein>
<dbReference type="GO" id="GO:0003677">
    <property type="term" value="F:DNA binding"/>
    <property type="evidence" value="ECO:0007669"/>
    <property type="project" value="UniProtKB-UniRule"/>
</dbReference>
<dbReference type="Gene3D" id="1.10.30.10">
    <property type="entry name" value="High mobility group box domain"/>
    <property type="match status" value="2"/>
</dbReference>
<dbReference type="Proteomes" id="UP000700596">
    <property type="component" value="Unassembled WGS sequence"/>
</dbReference>
<dbReference type="PANTHER" id="PTHR48112:SF22">
    <property type="entry name" value="MITOCHONDRIAL TRANSCRIPTION FACTOR A, ISOFORM B"/>
    <property type="match status" value="1"/>
</dbReference>
<gene>
    <name evidence="5" type="ORF">B0J11DRAFT_135882</name>
</gene>
<evidence type="ECO:0000313" key="5">
    <source>
        <dbReference type="EMBL" id="KAH7114411.1"/>
    </source>
</evidence>
<dbReference type="AlphaFoldDB" id="A0A9P9D828"/>
<feature type="DNA-binding region" description="HMG box" evidence="2">
    <location>
        <begin position="270"/>
        <end position="336"/>
    </location>
</feature>
<dbReference type="SUPFAM" id="SSF47095">
    <property type="entry name" value="HMG-box"/>
    <property type="match status" value="2"/>
</dbReference>
<feature type="compositionally biased region" description="Basic residues" evidence="3">
    <location>
        <begin position="92"/>
        <end position="136"/>
    </location>
</feature>
<dbReference type="SMART" id="SM00398">
    <property type="entry name" value="HMG"/>
    <property type="match status" value="2"/>
</dbReference>
<feature type="compositionally biased region" description="Low complexity" evidence="3">
    <location>
        <begin position="59"/>
        <end position="77"/>
    </location>
</feature>
<evidence type="ECO:0000313" key="6">
    <source>
        <dbReference type="Proteomes" id="UP000700596"/>
    </source>
</evidence>
<feature type="domain" description="HMG box" evidence="4">
    <location>
        <begin position="270"/>
        <end position="336"/>
    </location>
</feature>
<keyword evidence="2" id="KW-0539">Nucleus</keyword>
<evidence type="ECO:0000256" key="3">
    <source>
        <dbReference type="SAM" id="MobiDB-lite"/>
    </source>
</evidence>
<dbReference type="GO" id="GO:0005634">
    <property type="term" value="C:nucleus"/>
    <property type="evidence" value="ECO:0007669"/>
    <property type="project" value="UniProtKB-UniRule"/>
</dbReference>
<name>A0A9P9D828_9PLEO</name>
<reference evidence="5" key="1">
    <citation type="journal article" date="2021" name="Nat. Commun.">
        <title>Genetic determinants of endophytism in the Arabidopsis root mycobiome.</title>
        <authorList>
            <person name="Mesny F."/>
            <person name="Miyauchi S."/>
            <person name="Thiergart T."/>
            <person name="Pickel B."/>
            <person name="Atanasova L."/>
            <person name="Karlsson M."/>
            <person name="Huettel B."/>
            <person name="Barry K.W."/>
            <person name="Haridas S."/>
            <person name="Chen C."/>
            <person name="Bauer D."/>
            <person name="Andreopoulos W."/>
            <person name="Pangilinan J."/>
            <person name="LaButti K."/>
            <person name="Riley R."/>
            <person name="Lipzen A."/>
            <person name="Clum A."/>
            <person name="Drula E."/>
            <person name="Henrissat B."/>
            <person name="Kohler A."/>
            <person name="Grigoriev I.V."/>
            <person name="Martin F.M."/>
            <person name="Hacquard S."/>
        </authorList>
    </citation>
    <scope>NUCLEOTIDE SEQUENCE</scope>
    <source>
        <strain evidence="5">MPI-CAGE-CH-0243</strain>
    </source>
</reference>
<keyword evidence="1 2" id="KW-0238">DNA-binding</keyword>
<evidence type="ECO:0000259" key="4">
    <source>
        <dbReference type="PROSITE" id="PS50118"/>
    </source>
</evidence>
<dbReference type="CDD" id="cd00084">
    <property type="entry name" value="HMG-box_SF"/>
    <property type="match status" value="1"/>
</dbReference>
<sequence>MLARGVICRLAATDVPKTSTQDLPHLAHFLHQSLLRRNAIPLSTARALTRAFKVAVAQSRRSYATTATTKRATKASTGTVKRTVKSAAAKKPAAKKKTVAKKPAAKPKSRAAAKKKATPKKRATKKTVKPKPKTKRVRKVLTEEEKLALRIKKLKVTALREPVGRNTISAYNAFLAEKSKGHAGEEMKTVWKTIGDEFKKLTPAEREHFNHLANETNIAREAEYKAWVRSHTPDQIRLANNARNLLKKLLPSKNNSSPPHTQIILDDRRTTRPLNAWVLYYRERVTSGDFKGIAVSESCKLISKEWKALTVGEKQKYEDASKADNARYHKEVERVSKTA</sequence>
<dbReference type="Pfam" id="PF00505">
    <property type="entry name" value="HMG_box"/>
    <property type="match status" value="1"/>
</dbReference>
<evidence type="ECO:0000256" key="2">
    <source>
        <dbReference type="PROSITE-ProRule" id="PRU00267"/>
    </source>
</evidence>
<accession>A0A9P9D828</accession>
<keyword evidence="6" id="KW-1185">Reference proteome</keyword>
<comment type="caution">
    <text evidence="5">The sequence shown here is derived from an EMBL/GenBank/DDBJ whole genome shotgun (WGS) entry which is preliminary data.</text>
</comment>
<proteinExistence type="predicted"/>